<feature type="transmembrane region" description="Helical" evidence="1">
    <location>
        <begin position="168"/>
        <end position="193"/>
    </location>
</feature>
<comment type="caution">
    <text evidence="3">The sequence shown here is derived from an EMBL/GenBank/DDBJ whole genome shotgun (WGS) entry which is preliminary data.</text>
</comment>
<evidence type="ECO:0000313" key="4">
    <source>
        <dbReference type="Proteomes" id="UP000541109"/>
    </source>
</evidence>
<feature type="transmembrane region" description="Helical" evidence="1">
    <location>
        <begin position="363"/>
        <end position="383"/>
    </location>
</feature>
<protein>
    <recommendedName>
        <fullName evidence="5">Glycosyltransferase RgtA/B/C/D-like domain-containing protein</fullName>
    </recommendedName>
</protein>
<feature type="signal peptide" evidence="2">
    <location>
        <begin position="1"/>
        <end position="23"/>
    </location>
</feature>
<dbReference type="EMBL" id="JACFXV010000043">
    <property type="protein sequence ID" value="MBA5776420.1"/>
    <property type="molecule type" value="Genomic_DNA"/>
</dbReference>
<organism evidence="3 4">
    <name type="scientific">Stappia albiluteola</name>
    <dbReference type="NCBI Taxonomy" id="2758565"/>
    <lineage>
        <taxon>Bacteria</taxon>
        <taxon>Pseudomonadati</taxon>
        <taxon>Pseudomonadota</taxon>
        <taxon>Alphaproteobacteria</taxon>
        <taxon>Hyphomicrobiales</taxon>
        <taxon>Stappiaceae</taxon>
        <taxon>Stappia</taxon>
    </lineage>
</organism>
<keyword evidence="1" id="KW-0812">Transmembrane</keyword>
<keyword evidence="1" id="KW-0472">Membrane</keyword>
<feature type="transmembrane region" description="Helical" evidence="1">
    <location>
        <begin position="134"/>
        <end position="156"/>
    </location>
</feature>
<sequence length="547" mass="59322">MTNRKRASMAALTALLFAASLTAALMPLLVADNVHMQDLPNHAARAFILLNQDDPLLARHFYFDWRPEPNLGFEGIVLAFGPWLGHAGTITFTVALMLLLPWSGTIAVSCAINRKLTPLALLATPFAFNGAAAMGFVGFELGLGLALWAIAGWILLSRQPRWARLAYGLIASSLLYAAHLMAFGIYGVFVALWSLSLAAEDVRAAEPQMRLFSARGLGAVLRTFAARAWSDGLQALPAATVFFLYSEFSQPLSTVGQTPSEIANPLGRLKLVGRLVDAGPGSWCRALSFLSLGIIALGVILRRIKIDRRMMAPIAVFLVLFLLAPGNFNSTGHLGWRFILPFGFLLAASLRPGENGSSLTVPVLAALSVGVSVIANAVLISSYKDGDAGLRDIHRILPRIAEGSRVYFGFGDVDKSWLHSYAVGLYHAQSLIVTERRGLVQTLFTYRGQQPLRLRDEAIQNAPGNSVVFLAESARNLKAAGIDPKAHILGFDYLLTYGELTNAIRQNLPGDAMTQIAEAGDYRLFQLVTPERPENNLRVSERSTVGN</sequence>
<feature type="transmembrane region" description="Helical" evidence="1">
    <location>
        <begin position="112"/>
        <end position="128"/>
    </location>
</feature>
<dbReference type="Proteomes" id="UP000541109">
    <property type="component" value="Unassembled WGS sequence"/>
</dbReference>
<reference evidence="3 4" key="1">
    <citation type="submission" date="2020-07" db="EMBL/GenBank/DDBJ databases">
        <title>Stappia sp., F7233, whole genome shotgun sequencing project.</title>
        <authorList>
            <person name="Jiang S."/>
            <person name="Liu Z.W."/>
            <person name="Du Z.J."/>
        </authorList>
    </citation>
    <scope>NUCLEOTIDE SEQUENCE [LARGE SCALE GENOMIC DNA]</scope>
    <source>
        <strain evidence="3 4">F7233</strain>
    </source>
</reference>
<evidence type="ECO:0008006" key="5">
    <source>
        <dbReference type="Google" id="ProtNLM"/>
    </source>
</evidence>
<accession>A0A839A9V1</accession>
<keyword evidence="1" id="KW-1133">Transmembrane helix</keyword>
<feature type="chain" id="PRO_5032697073" description="Glycosyltransferase RgtA/B/C/D-like domain-containing protein" evidence="2">
    <location>
        <begin position="24"/>
        <end position="547"/>
    </location>
</feature>
<name>A0A839A9V1_9HYPH</name>
<proteinExistence type="predicted"/>
<feature type="transmembrane region" description="Helical" evidence="1">
    <location>
        <begin position="310"/>
        <end position="328"/>
    </location>
</feature>
<feature type="transmembrane region" description="Helical" evidence="1">
    <location>
        <begin position="76"/>
        <end position="100"/>
    </location>
</feature>
<keyword evidence="4" id="KW-1185">Reference proteome</keyword>
<gene>
    <name evidence="3" type="ORF">H2509_04680</name>
</gene>
<evidence type="ECO:0000313" key="3">
    <source>
        <dbReference type="EMBL" id="MBA5776420.1"/>
    </source>
</evidence>
<keyword evidence="2" id="KW-0732">Signal</keyword>
<feature type="transmembrane region" description="Helical" evidence="1">
    <location>
        <begin position="280"/>
        <end position="301"/>
    </location>
</feature>
<evidence type="ECO:0000256" key="2">
    <source>
        <dbReference type="SAM" id="SignalP"/>
    </source>
</evidence>
<evidence type="ECO:0000256" key="1">
    <source>
        <dbReference type="SAM" id="Phobius"/>
    </source>
</evidence>
<dbReference type="AlphaFoldDB" id="A0A839A9V1"/>
<dbReference type="RefSeq" id="WP_182162812.1">
    <property type="nucleotide sequence ID" value="NZ_JACFXV010000043.1"/>
</dbReference>